<gene>
    <name evidence="5" type="ORF">BDP27DRAFT_864014</name>
</gene>
<dbReference type="SUPFAM" id="SSF103473">
    <property type="entry name" value="MFS general substrate transporter"/>
    <property type="match status" value="1"/>
</dbReference>
<dbReference type="Gene3D" id="1.20.1250.20">
    <property type="entry name" value="MFS general substrate transporter like domains"/>
    <property type="match status" value="1"/>
</dbReference>
<feature type="transmembrane region" description="Helical" evidence="4">
    <location>
        <begin position="52"/>
        <end position="71"/>
    </location>
</feature>
<feature type="transmembrane region" description="Helical" evidence="4">
    <location>
        <begin position="24"/>
        <end position="45"/>
    </location>
</feature>
<evidence type="ECO:0000256" key="2">
    <source>
        <dbReference type="ARBA" id="ARBA00006727"/>
    </source>
</evidence>
<dbReference type="EMBL" id="JADNRY010000672">
    <property type="protein sequence ID" value="KAF9030261.1"/>
    <property type="molecule type" value="Genomic_DNA"/>
</dbReference>
<name>A0A9P5P4Q4_9AGAR</name>
<dbReference type="GO" id="GO:0022857">
    <property type="term" value="F:transmembrane transporter activity"/>
    <property type="evidence" value="ECO:0007669"/>
    <property type="project" value="InterPro"/>
</dbReference>
<keyword evidence="4" id="KW-0812">Transmembrane</keyword>
<dbReference type="InterPro" id="IPR036259">
    <property type="entry name" value="MFS_trans_sf"/>
</dbReference>
<dbReference type="InterPro" id="IPR050327">
    <property type="entry name" value="Proton-linked_MCT"/>
</dbReference>
<evidence type="ECO:0000313" key="6">
    <source>
        <dbReference type="Proteomes" id="UP000772434"/>
    </source>
</evidence>
<reference evidence="5" key="1">
    <citation type="submission" date="2020-11" db="EMBL/GenBank/DDBJ databases">
        <authorList>
            <consortium name="DOE Joint Genome Institute"/>
            <person name="Ahrendt S."/>
            <person name="Riley R."/>
            <person name="Andreopoulos W."/>
            <person name="Labutti K."/>
            <person name="Pangilinan J."/>
            <person name="Ruiz-Duenas F.J."/>
            <person name="Barrasa J.M."/>
            <person name="Sanchez-Garcia M."/>
            <person name="Camarero S."/>
            <person name="Miyauchi S."/>
            <person name="Serrano A."/>
            <person name="Linde D."/>
            <person name="Babiker R."/>
            <person name="Drula E."/>
            <person name="Ayuso-Fernandez I."/>
            <person name="Pacheco R."/>
            <person name="Padilla G."/>
            <person name="Ferreira P."/>
            <person name="Barriuso J."/>
            <person name="Kellner H."/>
            <person name="Castanera R."/>
            <person name="Alfaro M."/>
            <person name="Ramirez L."/>
            <person name="Pisabarro A.G."/>
            <person name="Kuo A."/>
            <person name="Tritt A."/>
            <person name="Lipzen A."/>
            <person name="He G."/>
            <person name="Yan M."/>
            <person name="Ng V."/>
            <person name="Cullen D."/>
            <person name="Martin F."/>
            <person name="Rosso M.-N."/>
            <person name="Henrissat B."/>
            <person name="Hibbett D."/>
            <person name="Martinez A.T."/>
            <person name="Grigoriev I.V."/>
        </authorList>
    </citation>
    <scope>NUCLEOTIDE SEQUENCE</scope>
    <source>
        <strain evidence="5">AH 40177</strain>
    </source>
</reference>
<evidence type="ECO:0000256" key="1">
    <source>
        <dbReference type="ARBA" id="ARBA00004141"/>
    </source>
</evidence>
<feature type="transmembrane region" description="Helical" evidence="4">
    <location>
        <begin position="83"/>
        <end position="104"/>
    </location>
</feature>
<protein>
    <submittedName>
        <fullName evidence="5">Major facilitator superfamily domain-containing protein</fullName>
    </submittedName>
</protein>
<evidence type="ECO:0000313" key="5">
    <source>
        <dbReference type="EMBL" id="KAF9030261.1"/>
    </source>
</evidence>
<dbReference type="Pfam" id="PF07690">
    <property type="entry name" value="MFS_1"/>
    <property type="match status" value="1"/>
</dbReference>
<comment type="similarity">
    <text evidence="2">Belongs to the major facilitator superfamily. Monocarboxylate porter (TC 2.A.1.13) family.</text>
</comment>
<sequence>MALTIANFTVPQCRQFYQFLLSQAILYGIGSGFLYTPCLAIISHYFDKKRPIAYAIVTAGGAIGGVLYPIMFRRLEPNIGFPWTMRIFGFLQLFIFVLGIMVLFDEDRRQLAQRRIKRSKETGSTLVARSKERYSSVPGSTLVARSKERH</sequence>
<dbReference type="AlphaFoldDB" id="A0A9P5P4Q4"/>
<dbReference type="InterPro" id="IPR011701">
    <property type="entry name" value="MFS"/>
</dbReference>
<comment type="subcellular location">
    <subcellularLocation>
        <location evidence="1">Membrane</location>
        <topology evidence="1">Multi-pass membrane protein</topology>
    </subcellularLocation>
</comment>
<dbReference type="Proteomes" id="UP000772434">
    <property type="component" value="Unassembled WGS sequence"/>
</dbReference>
<keyword evidence="4" id="KW-1133">Transmembrane helix</keyword>
<accession>A0A9P5P4Q4</accession>
<organism evidence="5 6">
    <name type="scientific">Rhodocollybia butyracea</name>
    <dbReference type="NCBI Taxonomy" id="206335"/>
    <lineage>
        <taxon>Eukaryota</taxon>
        <taxon>Fungi</taxon>
        <taxon>Dikarya</taxon>
        <taxon>Basidiomycota</taxon>
        <taxon>Agaricomycotina</taxon>
        <taxon>Agaricomycetes</taxon>
        <taxon>Agaricomycetidae</taxon>
        <taxon>Agaricales</taxon>
        <taxon>Marasmiineae</taxon>
        <taxon>Omphalotaceae</taxon>
        <taxon>Rhodocollybia</taxon>
    </lineage>
</organism>
<dbReference type="PANTHER" id="PTHR11360:SF252">
    <property type="entry name" value="MAJOR FACILITATOR SUPERFAMILY (MFS) PROFILE DOMAIN-CONTAINING PROTEIN-RELATED"/>
    <property type="match status" value="1"/>
</dbReference>
<feature type="region of interest" description="Disordered" evidence="3">
    <location>
        <begin position="123"/>
        <end position="150"/>
    </location>
</feature>
<proteinExistence type="inferred from homology"/>
<dbReference type="GO" id="GO:0016020">
    <property type="term" value="C:membrane"/>
    <property type="evidence" value="ECO:0007669"/>
    <property type="project" value="UniProtKB-SubCell"/>
</dbReference>
<keyword evidence="6" id="KW-1185">Reference proteome</keyword>
<evidence type="ECO:0000256" key="4">
    <source>
        <dbReference type="SAM" id="Phobius"/>
    </source>
</evidence>
<evidence type="ECO:0000256" key="3">
    <source>
        <dbReference type="SAM" id="MobiDB-lite"/>
    </source>
</evidence>
<dbReference type="PANTHER" id="PTHR11360">
    <property type="entry name" value="MONOCARBOXYLATE TRANSPORTER"/>
    <property type="match status" value="1"/>
</dbReference>
<keyword evidence="4" id="KW-0472">Membrane</keyword>
<comment type="caution">
    <text evidence="5">The sequence shown here is derived from an EMBL/GenBank/DDBJ whole genome shotgun (WGS) entry which is preliminary data.</text>
</comment>
<dbReference type="OrthoDB" id="6509908at2759"/>